<sequence>MKESPHQYAAREYKATDNEWIVTIFFTRSASSRTLYPPKPPALVCCSAAAVVGLGSGWCKRGGAYPRPRARQFSSDQVGPSPRRRPPIETDCRRRRAHSAVCVLRRSQSRPVCAAPHTGAAVVGGCHTVRPRLMTVRSCAALI</sequence>
<feature type="region of interest" description="Disordered" evidence="1">
    <location>
        <begin position="67"/>
        <end position="89"/>
    </location>
</feature>
<dbReference type="Proteomes" id="UP000887566">
    <property type="component" value="Unplaced"/>
</dbReference>
<keyword evidence="2" id="KW-1185">Reference proteome</keyword>
<evidence type="ECO:0000313" key="3">
    <source>
        <dbReference type="WBParaSite" id="PSAMB.scaffold900size38983.g9541.t1"/>
    </source>
</evidence>
<proteinExistence type="predicted"/>
<organism evidence="2 3">
    <name type="scientific">Plectus sambesii</name>
    <dbReference type="NCBI Taxonomy" id="2011161"/>
    <lineage>
        <taxon>Eukaryota</taxon>
        <taxon>Metazoa</taxon>
        <taxon>Ecdysozoa</taxon>
        <taxon>Nematoda</taxon>
        <taxon>Chromadorea</taxon>
        <taxon>Plectida</taxon>
        <taxon>Plectina</taxon>
        <taxon>Plectoidea</taxon>
        <taxon>Plectidae</taxon>
        <taxon>Plectus</taxon>
    </lineage>
</organism>
<protein>
    <submittedName>
        <fullName evidence="3">Uncharacterized protein</fullName>
    </submittedName>
</protein>
<accession>A0A914XJH4</accession>
<name>A0A914XJH4_9BILA</name>
<dbReference type="AlphaFoldDB" id="A0A914XJH4"/>
<evidence type="ECO:0000313" key="2">
    <source>
        <dbReference type="Proteomes" id="UP000887566"/>
    </source>
</evidence>
<dbReference type="WBParaSite" id="PSAMB.scaffold900size38983.g9541.t1">
    <property type="protein sequence ID" value="PSAMB.scaffold900size38983.g9541.t1"/>
    <property type="gene ID" value="PSAMB.scaffold900size38983.g9541"/>
</dbReference>
<reference evidence="3" key="1">
    <citation type="submission" date="2022-11" db="UniProtKB">
        <authorList>
            <consortium name="WormBaseParasite"/>
        </authorList>
    </citation>
    <scope>IDENTIFICATION</scope>
</reference>
<evidence type="ECO:0000256" key="1">
    <source>
        <dbReference type="SAM" id="MobiDB-lite"/>
    </source>
</evidence>